<dbReference type="Proteomes" id="UP000245887">
    <property type="component" value="Unassembled WGS sequence"/>
</dbReference>
<feature type="transmembrane region" description="Helical" evidence="1">
    <location>
        <begin position="59"/>
        <end position="81"/>
    </location>
</feature>
<evidence type="ECO:0000256" key="1">
    <source>
        <dbReference type="SAM" id="Phobius"/>
    </source>
</evidence>
<comment type="caution">
    <text evidence="2">The sequence shown here is derived from an EMBL/GenBank/DDBJ whole genome shotgun (WGS) entry which is preliminary data.</text>
</comment>
<evidence type="ECO:0000313" key="3">
    <source>
        <dbReference type="EMBL" id="PVY78840.1"/>
    </source>
</evidence>
<protein>
    <submittedName>
        <fullName evidence="2">Uncharacterized protein</fullName>
    </submittedName>
</protein>
<dbReference type="AlphaFoldDB" id="A0A2A2I320"/>
<dbReference type="EMBL" id="NMPM01000041">
    <property type="protein sequence ID" value="PAV26027.1"/>
    <property type="molecule type" value="Genomic_DNA"/>
</dbReference>
<evidence type="ECO:0000313" key="5">
    <source>
        <dbReference type="Proteomes" id="UP000245887"/>
    </source>
</evidence>
<evidence type="ECO:0000313" key="2">
    <source>
        <dbReference type="EMBL" id="PAV26027.1"/>
    </source>
</evidence>
<dbReference type="RefSeq" id="WP_095610919.1">
    <property type="nucleotide sequence ID" value="NZ_NMPM01000041.1"/>
</dbReference>
<dbReference type="Proteomes" id="UP000218332">
    <property type="component" value="Unassembled WGS sequence"/>
</dbReference>
<keyword evidence="1" id="KW-0812">Transmembrane</keyword>
<keyword evidence="1" id="KW-0472">Membrane</keyword>
<sequence length="181" mass="19803">MIRQRLRLRQDMQVDLNLGKSREDIFMAYQGQGLSDMDLAREIASLCGRQQRRDCQLPNWLLIGVVAGMATWLSISVALLLPDGVHPYLPVALSVLGIASLVYIAAFSAFLCKAYTSSVGFTMGCLAHLAVAAFHTPIIGIVGIPLALGWCLLALMLKRGLFPHMGLFDIRRAESGAFILE</sequence>
<keyword evidence="1" id="KW-1133">Transmembrane helix</keyword>
<reference evidence="2 4" key="1">
    <citation type="submission" date="2017-07" db="EMBL/GenBank/DDBJ databases">
        <title>Tamlnaduibacter salinus (Mi-7) genome sequencing.</title>
        <authorList>
            <person name="Verma A."/>
            <person name="Krishnamurthi S."/>
        </authorList>
    </citation>
    <scope>NUCLEOTIDE SEQUENCE [LARGE SCALE GENOMIC DNA]</scope>
    <source>
        <strain evidence="2 4">Mi-7</strain>
    </source>
</reference>
<evidence type="ECO:0000313" key="4">
    <source>
        <dbReference type="Proteomes" id="UP000218332"/>
    </source>
</evidence>
<feature type="transmembrane region" description="Helical" evidence="1">
    <location>
        <begin position="138"/>
        <end position="157"/>
    </location>
</feature>
<keyword evidence="4" id="KW-1185">Reference proteome</keyword>
<gene>
    <name evidence="3" type="ORF">C8D92_10143</name>
    <name evidence="2" type="ORF">CF392_07920</name>
</gene>
<reference evidence="3 5" key="2">
    <citation type="submission" date="2018-04" db="EMBL/GenBank/DDBJ databases">
        <title>Genomic Encyclopedia of Type Strains, Phase IV (KMG-IV): sequencing the most valuable type-strain genomes for metagenomic binning, comparative biology and taxonomic classification.</title>
        <authorList>
            <person name="Goeker M."/>
        </authorList>
    </citation>
    <scope>NUCLEOTIDE SEQUENCE [LARGE SCALE GENOMIC DNA]</scope>
    <source>
        <strain evidence="3 5">DSM 28688</strain>
    </source>
</reference>
<accession>A0A2A2I320</accession>
<name>A0A2A2I320_9GAMM</name>
<organism evidence="2 4">
    <name type="scientific">Tamilnaduibacter salinus</name>
    <dbReference type="NCBI Taxonomy" id="1484056"/>
    <lineage>
        <taxon>Bacteria</taxon>
        <taxon>Pseudomonadati</taxon>
        <taxon>Pseudomonadota</taxon>
        <taxon>Gammaproteobacteria</taxon>
        <taxon>Pseudomonadales</taxon>
        <taxon>Marinobacteraceae</taxon>
        <taxon>Tamilnaduibacter</taxon>
    </lineage>
</organism>
<feature type="transmembrane region" description="Helical" evidence="1">
    <location>
        <begin position="87"/>
        <end position="107"/>
    </location>
</feature>
<dbReference type="EMBL" id="QEKQ01000001">
    <property type="protein sequence ID" value="PVY78840.1"/>
    <property type="molecule type" value="Genomic_DNA"/>
</dbReference>
<proteinExistence type="predicted"/>